<dbReference type="PANTHER" id="PTHR39586">
    <property type="entry name" value="CYTOPLASMIC PROTEIN-RELATED"/>
    <property type="match status" value="1"/>
</dbReference>
<dbReference type="AlphaFoldDB" id="A0A1V4AY76"/>
<name>A0A1V4AY76_9PAST</name>
<dbReference type="Pfam" id="PF04287">
    <property type="entry name" value="DUF446"/>
    <property type="match status" value="1"/>
</dbReference>
<dbReference type="GO" id="GO:0044010">
    <property type="term" value="P:single-species biofilm formation"/>
    <property type="evidence" value="ECO:0007669"/>
    <property type="project" value="TreeGrafter"/>
</dbReference>
<keyword evidence="3" id="KW-1185">Reference proteome</keyword>
<dbReference type="STRING" id="733.B0186_11395"/>
<dbReference type="PIRSF" id="PIRSF006257">
    <property type="entry name" value="UCP006257"/>
    <property type="match status" value="1"/>
</dbReference>
<dbReference type="SUPFAM" id="SSF158452">
    <property type="entry name" value="YqcC-like"/>
    <property type="match status" value="1"/>
</dbReference>
<accession>A0A1V4AY76</accession>
<dbReference type="Gene3D" id="1.20.1440.40">
    <property type="entry name" value="YqcC-like"/>
    <property type="match status" value="1"/>
</dbReference>
<protein>
    <submittedName>
        <fullName evidence="2">Domain of uncharacterized function, DUF446</fullName>
    </submittedName>
</protein>
<dbReference type="RefSeq" id="WP_078219569.1">
    <property type="nucleotide sequence ID" value="NZ_MUXZ01000073.1"/>
</dbReference>
<dbReference type="InterPro" id="IPR023376">
    <property type="entry name" value="YqcC-like_dom"/>
</dbReference>
<evidence type="ECO:0000313" key="3">
    <source>
        <dbReference type="Proteomes" id="UP000254329"/>
    </source>
</evidence>
<organism evidence="2 3">
    <name type="scientific">Canicola haemoglobinophilus</name>
    <dbReference type="NCBI Taxonomy" id="733"/>
    <lineage>
        <taxon>Bacteria</taxon>
        <taxon>Pseudomonadati</taxon>
        <taxon>Pseudomonadota</taxon>
        <taxon>Gammaproteobacteria</taxon>
        <taxon>Pasteurellales</taxon>
        <taxon>Pasteurellaceae</taxon>
        <taxon>Canicola</taxon>
    </lineage>
</organism>
<dbReference type="InterPro" id="IPR007384">
    <property type="entry name" value="UCP006257"/>
</dbReference>
<evidence type="ECO:0000313" key="2">
    <source>
        <dbReference type="EMBL" id="STO60603.1"/>
    </source>
</evidence>
<sequence>MKTEIKLHLQALQQVMQNLDLWQSYPPEEQAFLSTEPFSVDTMSANEWLQWIFIPRMYALLEGGQSLPHKMAITPYIEEALKDLDRLNELLQPIYEIEKLCQNP</sequence>
<dbReference type="InterPro" id="IPR036814">
    <property type="entry name" value="YqcC-like_sf"/>
</dbReference>
<dbReference type="PANTHER" id="PTHR39586:SF1">
    <property type="entry name" value="CYTOPLASMIC PROTEIN"/>
    <property type="match status" value="1"/>
</dbReference>
<dbReference type="EMBL" id="UGHF01000001">
    <property type="protein sequence ID" value="STO60603.1"/>
    <property type="molecule type" value="Genomic_DNA"/>
</dbReference>
<gene>
    <name evidence="2" type="primary">yqcC</name>
    <name evidence="2" type="ORF">NCTC1659_01898</name>
</gene>
<evidence type="ECO:0000259" key="1">
    <source>
        <dbReference type="Pfam" id="PF04287"/>
    </source>
</evidence>
<feature type="domain" description="YqcC-like" evidence="1">
    <location>
        <begin position="5"/>
        <end position="100"/>
    </location>
</feature>
<reference evidence="2 3" key="1">
    <citation type="submission" date="2018-06" db="EMBL/GenBank/DDBJ databases">
        <authorList>
            <consortium name="Pathogen Informatics"/>
            <person name="Doyle S."/>
        </authorList>
    </citation>
    <scope>NUCLEOTIDE SEQUENCE [LARGE SCALE GENOMIC DNA]</scope>
    <source>
        <strain evidence="2 3">NCTC1659</strain>
    </source>
</reference>
<dbReference type="Proteomes" id="UP000254329">
    <property type="component" value="Unassembled WGS sequence"/>
</dbReference>
<proteinExistence type="predicted"/>